<keyword evidence="2" id="KW-1185">Reference proteome</keyword>
<sequence>MVDLREFRRACHEAARRTGGQVVEFRIADGVTPNFHQGVVEHGGHRLSIVCTNDRTEPVVAVAEPRAIDGTAVDAGPLTFVDAPELVAVLAEFPAYRVLTPADLAGPFDARVWPGYHPGDIEFWAPGDLGETLFNYWD</sequence>
<dbReference type="RefSeq" id="WP_125314654.1">
    <property type="nucleotide sequence ID" value="NZ_RSEC01000060.1"/>
</dbReference>
<organism evidence="1 2">
    <name type="scientific">Amycolatopsis eburnea</name>
    <dbReference type="NCBI Taxonomy" id="2267691"/>
    <lineage>
        <taxon>Bacteria</taxon>
        <taxon>Bacillati</taxon>
        <taxon>Actinomycetota</taxon>
        <taxon>Actinomycetes</taxon>
        <taxon>Pseudonocardiales</taxon>
        <taxon>Pseudonocardiaceae</taxon>
        <taxon>Amycolatopsis</taxon>
    </lineage>
</organism>
<gene>
    <name evidence="1" type="ORF">EIY87_37290</name>
</gene>
<accession>A0A3R9ELE7</accession>
<name>A0A3R9ELE7_9PSEU</name>
<dbReference type="Proteomes" id="UP000267081">
    <property type="component" value="Unassembled WGS sequence"/>
</dbReference>
<proteinExistence type="predicted"/>
<dbReference type="AlphaFoldDB" id="A0A3R9ELE7"/>
<comment type="caution">
    <text evidence="1">The sequence shown here is derived from an EMBL/GenBank/DDBJ whole genome shotgun (WGS) entry which is preliminary data.</text>
</comment>
<reference evidence="1 2" key="1">
    <citation type="submission" date="2018-12" db="EMBL/GenBank/DDBJ databases">
        <title>Amycolatopsis eburnea sp. nov. actinomycete associate with arbuscular mycorrhiza fungal spore.</title>
        <authorList>
            <person name="Lumyong S."/>
            <person name="Chaiya L."/>
        </authorList>
    </citation>
    <scope>NUCLEOTIDE SEQUENCE [LARGE SCALE GENOMIC DNA]</scope>
    <source>
        <strain evidence="1 2">GLM-1</strain>
    </source>
</reference>
<dbReference type="EMBL" id="RSEC01000060">
    <property type="protein sequence ID" value="RSD10503.1"/>
    <property type="molecule type" value="Genomic_DNA"/>
</dbReference>
<evidence type="ECO:0000313" key="2">
    <source>
        <dbReference type="Proteomes" id="UP000267081"/>
    </source>
</evidence>
<dbReference type="OrthoDB" id="6313019at2"/>
<evidence type="ECO:0000313" key="1">
    <source>
        <dbReference type="EMBL" id="RSD10503.1"/>
    </source>
</evidence>
<evidence type="ECO:0008006" key="3">
    <source>
        <dbReference type="Google" id="ProtNLM"/>
    </source>
</evidence>
<protein>
    <recommendedName>
        <fullName evidence="3">DUF4262 domain-containing protein</fullName>
    </recommendedName>
</protein>